<dbReference type="Gene3D" id="1.10.1200.10">
    <property type="entry name" value="ACP-like"/>
    <property type="match status" value="1"/>
</dbReference>
<dbReference type="InterPro" id="IPR018201">
    <property type="entry name" value="Ketoacyl_synth_AS"/>
</dbReference>
<dbReference type="InterPro" id="IPR020806">
    <property type="entry name" value="PKS_PP-bd"/>
</dbReference>
<dbReference type="Pfam" id="PF16197">
    <property type="entry name" value="KAsynt_C_assoc"/>
    <property type="match status" value="1"/>
</dbReference>
<dbReference type="InterPro" id="IPR014043">
    <property type="entry name" value="Acyl_transferase_dom"/>
</dbReference>
<dbReference type="Gene3D" id="3.30.70.250">
    <property type="entry name" value="Malonyl-CoA ACP transacylase, ACP-binding"/>
    <property type="match status" value="1"/>
</dbReference>
<dbReference type="InterPro" id="IPR025110">
    <property type="entry name" value="AMP-bd_C"/>
</dbReference>
<dbReference type="SUPFAM" id="SSF55048">
    <property type="entry name" value="Probable ACP-binding domain of malonyl-CoA ACP transacylase"/>
    <property type="match status" value="1"/>
</dbReference>
<dbReference type="InterPro" id="IPR014030">
    <property type="entry name" value="Ketoacyl_synth_N"/>
</dbReference>
<keyword evidence="3" id="KW-0808">Transferase</keyword>
<evidence type="ECO:0000256" key="1">
    <source>
        <dbReference type="ARBA" id="ARBA00022450"/>
    </source>
</evidence>
<dbReference type="PANTHER" id="PTHR43775">
    <property type="entry name" value="FATTY ACID SYNTHASE"/>
    <property type="match status" value="1"/>
</dbReference>
<dbReference type="InterPro" id="IPR016039">
    <property type="entry name" value="Thiolase-like"/>
</dbReference>
<dbReference type="SMART" id="SM00825">
    <property type="entry name" value="PKS_KS"/>
    <property type="match status" value="1"/>
</dbReference>
<protein>
    <submittedName>
        <fullName evidence="6">Beta-ketoacyl synthase N-terminal-like domain-containing protein</fullName>
    </submittedName>
</protein>
<comment type="caution">
    <text evidence="6">The sequence shown here is derived from an EMBL/GenBank/DDBJ whole genome shotgun (WGS) entry which is preliminary data.</text>
</comment>
<feature type="domain" description="Carrier" evidence="4">
    <location>
        <begin position="182"/>
        <end position="257"/>
    </location>
</feature>
<dbReference type="InterPro" id="IPR009081">
    <property type="entry name" value="PP-bd_ACP"/>
</dbReference>
<dbReference type="InterPro" id="IPR016035">
    <property type="entry name" value="Acyl_Trfase/lysoPLipase"/>
</dbReference>
<evidence type="ECO:0000313" key="7">
    <source>
        <dbReference type="Proteomes" id="UP001227317"/>
    </source>
</evidence>
<sequence>MLDPHGRPVPPGTAGELCIGGAGVTAGYYGQPALTQERFIPDPFAAGGRLYRTGDRARLGEDGALLFLGRLDRQVKLHGFRIEPGEIEAALAAQPGVARALVAVRPGAAGEGERGLAAFLLPAAGTRLDPDAVRRGVRAVLPPHMVPDAFLRIDSVPLTLHGKVDWDALLALPAESAPATPASLSAVQERVAAVWREVLGRDSIGPDENFFDAGGHSLRLVRVHARLEEDFARGIPISDLFRLPTIRSLAAHLAGAAEDAPAALPAALPASGTGGPVAVIGMACRYPGAPDLDSFWRLLLEGREGIARLDAAALAAEGLDPAILDQPDRVPAGGVVEGADLFDAAFFGLSPRDAEMMDPQHRVLLECAWHAMEHAGYDPARSGGPVGVFAGAGLNTYFHGVLNAGGALPDGSPAYHALTGNDKDFAATQIAYRLDLRGPAMAVQSACSTSLVAVDLALQSLRAGRCRMALAGGVAIRFPQATGYRHEPGMILSPDGHCRPFAEDAAGTVPAGGAGLVLLKPLELARADGDRILAVIRGSAVTNDGAAKVGYTAPGADGQTAAIAAAVADSGLEPGAIDYVETHGTGTALGDPVEVSALARVFGGRDRPLLLGAVKSNIGHADAAAGVAGLIKTVLALHHGILPPTLHAGIPNPRIDFAAGPFAVVTEARPWPDSGAPRRAGVSAFGIGGTNAHVVLEQAPPVPAGAPADGPHLLLLSARSDAALERAAEALSAHLAANPALPMADVAHTLRAGRAVFAHRAALVARTAEDAARGLSSPALLRATAPAQPPAVAFLFPGQGSQSPRMGEALYRTSPAYREALDRCAAGLETHIGADLRGLLHGPEGQAAGAGVLRRTSLTQPALFAVGYATACHWLARGVEPAAMLGHSVGEYVAACLAGVFAPNDALALVAERGRLVDSLPAGAMLALPLAEDEAADLIADTGLSIAAVNGPRQVVVAGPIPSIEELHKDREAGGLRCWRLETSHAFHSAMLDPVIPRFAERVAALTLRPPERRFVSNVTGTWITGEQATDPAYWARHLRGGVRFADGVAALREGGIGLLLEAGPGHTLCGLARGAGWD</sequence>
<dbReference type="SUPFAM" id="SSF56801">
    <property type="entry name" value="Acetyl-CoA synthetase-like"/>
    <property type="match status" value="1"/>
</dbReference>
<dbReference type="SMART" id="SM00823">
    <property type="entry name" value="PKS_PP"/>
    <property type="match status" value="1"/>
</dbReference>
<dbReference type="InterPro" id="IPR014031">
    <property type="entry name" value="Ketoacyl_synth_C"/>
</dbReference>
<dbReference type="InterPro" id="IPR001227">
    <property type="entry name" value="Ac_transferase_dom_sf"/>
</dbReference>
<dbReference type="PROSITE" id="PS52004">
    <property type="entry name" value="KS3_2"/>
    <property type="match status" value="1"/>
</dbReference>
<keyword evidence="1" id="KW-0596">Phosphopantetheine</keyword>
<dbReference type="Pfam" id="PF02801">
    <property type="entry name" value="Ketoacyl-synt_C"/>
    <property type="match status" value="1"/>
</dbReference>
<dbReference type="SUPFAM" id="SSF52151">
    <property type="entry name" value="FabD/lysophospholipase-like"/>
    <property type="match status" value="1"/>
</dbReference>
<dbReference type="Pfam" id="PF00109">
    <property type="entry name" value="ketoacyl-synt"/>
    <property type="match status" value="1"/>
</dbReference>
<keyword evidence="7" id="KW-1185">Reference proteome</keyword>
<dbReference type="CDD" id="cd00833">
    <property type="entry name" value="PKS"/>
    <property type="match status" value="1"/>
</dbReference>
<dbReference type="InterPro" id="IPR036736">
    <property type="entry name" value="ACP-like_sf"/>
</dbReference>
<dbReference type="Pfam" id="PF00550">
    <property type="entry name" value="PP-binding"/>
    <property type="match status" value="1"/>
</dbReference>
<dbReference type="PANTHER" id="PTHR43775:SF37">
    <property type="entry name" value="SI:DKEY-61P9.11"/>
    <property type="match status" value="1"/>
</dbReference>
<dbReference type="Gene3D" id="3.30.70.3290">
    <property type="match status" value="1"/>
</dbReference>
<evidence type="ECO:0000256" key="3">
    <source>
        <dbReference type="ARBA" id="ARBA00022679"/>
    </source>
</evidence>
<dbReference type="InterPro" id="IPR045851">
    <property type="entry name" value="AMP-bd_C_sf"/>
</dbReference>
<dbReference type="EMBL" id="JAUJFI010000284">
    <property type="protein sequence ID" value="MDQ2106594.1"/>
    <property type="molecule type" value="Genomic_DNA"/>
</dbReference>
<evidence type="ECO:0000259" key="5">
    <source>
        <dbReference type="PROSITE" id="PS52004"/>
    </source>
</evidence>
<dbReference type="PROSITE" id="PS00606">
    <property type="entry name" value="KS3_1"/>
    <property type="match status" value="1"/>
</dbReference>
<dbReference type="Gene3D" id="3.40.47.10">
    <property type="match status" value="1"/>
</dbReference>
<dbReference type="Pfam" id="PF00698">
    <property type="entry name" value="Acyl_transf_1"/>
    <property type="match status" value="1"/>
</dbReference>
<evidence type="ECO:0000259" key="4">
    <source>
        <dbReference type="PROSITE" id="PS50075"/>
    </source>
</evidence>
<dbReference type="RefSeq" id="WP_306712071.1">
    <property type="nucleotide sequence ID" value="NZ_JAUJFI010000284.1"/>
</dbReference>
<organism evidence="6 7">
    <name type="scientific">Azospirillum isscasi</name>
    <dbReference type="NCBI Taxonomy" id="3053926"/>
    <lineage>
        <taxon>Bacteria</taxon>
        <taxon>Pseudomonadati</taxon>
        <taxon>Pseudomonadota</taxon>
        <taxon>Alphaproteobacteria</taxon>
        <taxon>Rhodospirillales</taxon>
        <taxon>Azospirillaceae</taxon>
        <taxon>Azospirillum</taxon>
    </lineage>
</organism>
<keyword evidence="2" id="KW-0597">Phosphoprotein</keyword>
<gene>
    <name evidence="6" type="ORF">QSG27_28155</name>
</gene>
<feature type="domain" description="Ketosynthase family 3 (KS3)" evidence="5">
    <location>
        <begin position="274"/>
        <end position="698"/>
    </location>
</feature>
<dbReference type="SUPFAM" id="SSF47336">
    <property type="entry name" value="ACP-like"/>
    <property type="match status" value="1"/>
</dbReference>
<accession>A0ABU0WSS3</accession>
<dbReference type="InterPro" id="IPR016036">
    <property type="entry name" value="Malonyl_transacylase_ACP-bd"/>
</dbReference>
<dbReference type="Pfam" id="PF13193">
    <property type="entry name" value="AMP-binding_C"/>
    <property type="match status" value="1"/>
</dbReference>
<evidence type="ECO:0000313" key="6">
    <source>
        <dbReference type="EMBL" id="MDQ2106594.1"/>
    </source>
</evidence>
<feature type="non-terminal residue" evidence="6">
    <location>
        <position position="1079"/>
    </location>
</feature>
<dbReference type="SMART" id="SM00827">
    <property type="entry name" value="PKS_AT"/>
    <property type="match status" value="1"/>
</dbReference>
<name>A0ABU0WSS3_9PROT</name>
<dbReference type="PROSITE" id="PS50075">
    <property type="entry name" value="CARRIER"/>
    <property type="match status" value="1"/>
</dbReference>
<dbReference type="InterPro" id="IPR050091">
    <property type="entry name" value="PKS_NRPS_Biosynth_Enz"/>
</dbReference>
<dbReference type="Proteomes" id="UP001227317">
    <property type="component" value="Unassembled WGS sequence"/>
</dbReference>
<evidence type="ECO:0000256" key="2">
    <source>
        <dbReference type="ARBA" id="ARBA00022553"/>
    </source>
</evidence>
<dbReference type="SUPFAM" id="SSF53901">
    <property type="entry name" value="Thiolase-like"/>
    <property type="match status" value="1"/>
</dbReference>
<dbReference type="Gene3D" id="2.30.38.10">
    <property type="entry name" value="Luciferase, Domain 3"/>
    <property type="match status" value="1"/>
</dbReference>
<reference evidence="6 7" key="1">
    <citation type="submission" date="2023-06" db="EMBL/GenBank/DDBJ databases">
        <title>Azospirillum isscasensis sp.nov, a bacterium isolated from rhizosphere soil of rice.</title>
        <authorList>
            <person name="Wang H."/>
        </authorList>
    </citation>
    <scope>NUCLEOTIDE SEQUENCE [LARGE SCALE GENOMIC DNA]</scope>
    <source>
        <strain evidence="6 7">C340-1</strain>
    </source>
</reference>
<dbReference type="Gene3D" id="3.30.300.30">
    <property type="match status" value="1"/>
</dbReference>
<dbReference type="Gene3D" id="3.40.366.10">
    <property type="entry name" value="Malonyl-Coenzyme A Acyl Carrier Protein, domain 2"/>
    <property type="match status" value="1"/>
</dbReference>
<dbReference type="InterPro" id="IPR020841">
    <property type="entry name" value="PKS_Beta-ketoAc_synthase_dom"/>
</dbReference>
<proteinExistence type="predicted"/>
<dbReference type="InterPro" id="IPR032821">
    <property type="entry name" value="PKS_assoc"/>
</dbReference>